<keyword evidence="2" id="KW-0963">Cytoplasm</keyword>
<comment type="pathway">
    <text evidence="2">Amino-acid biosynthesis; L-proline biosynthesis; L-proline from L-glutamate 5-semialdehyde: step 1/1.</text>
</comment>
<dbReference type="Gene3D" id="1.10.3730.10">
    <property type="entry name" value="ProC C-terminal domain-like"/>
    <property type="match status" value="1"/>
</dbReference>
<dbReference type="InterPro" id="IPR028939">
    <property type="entry name" value="P5C_Rdtase_cat_N"/>
</dbReference>
<evidence type="ECO:0000259" key="5">
    <source>
        <dbReference type="Pfam" id="PF14748"/>
    </source>
</evidence>
<dbReference type="Gene3D" id="3.40.50.720">
    <property type="entry name" value="NAD(P)-binding Rossmann-like Domain"/>
    <property type="match status" value="1"/>
</dbReference>
<keyword evidence="2 6" id="KW-0560">Oxidoreductase</keyword>
<comment type="subcellular location">
    <subcellularLocation>
        <location evidence="2">Cytoplasm</location>
    </subcellularLocation>
</comment>
<dbReference type="PANTHER" id="PTHR11645">
    <property type="entry name" value="PYRROLINE-5-CARBOXYLATE REDUCTASE"/>
    <property type="match status" value="1"/>
</dbReference>
<evidence type="ECO:0000256" key="1">
    <source>
        <dbReference type="ARBA" id="ARBA00005525"/>
    </source>
</evidence>
<accession>A0ABS2N371</accession>
<dbReference type="Proteomes" id="UP001296943">
    <property type="component" value="Unassembled WGS sequence"/>
</dbReference>
<keyword evidence="2" id="KW-0028">Amino-acid biosynthesis</keyword>
<protein>
    <recommendedName>
        <fullName evidence="2 3">Pyrroline-5-carboxylate reductase</fullName>
        <shortName evidence="2">P5C reductase</shortName>
        <shortName evidence="2">P5CR</shortName>
        <ecNumber evidence="2 3">1.5.1.2</ecNumber>
    </recommendedName>
    <alternativeName>
        <fullName evidence="2">PCA reductase</fullName>
    </alternativeName>
</protein>
<dbReference type="Pfam" id="PF14748">
    <property type="entry name" value="P5CR_dimer"/>
    <property type="match status" value="1"/>
</dbReference>
<feature type="domain" description="Pyrroline-5-carboxylate reductase dimerisation" evidence="5">
    <location>
        <begin position="163"/>
        <end position="267"/>
    </location>
</feature>
<dbReference type="InterPro" id="IPR036291">
    <property type="entry name" value="NAD(P)-bd_dom_sf"/>
</dbReference>
<organism evidence="6 7">
    <name type="scientific">Aquibacillus albus</name>
    <dbReference type="NCBI Taxonomy" id="1168171"/>
    <lineage>
        <taxon>Bacteria</taxon>
        <taxon>Bacillati</taxon>
        <taxon>Bacillota</taxon>
        <taxon>Bacilli</taxon>
        <taxon>Bacillales</taxon>
        <taxon>Bacillaceae</taxon>
        <taxon>Aquibacillus</taxon>
    </lineage>
</organism>
<dbReference type="NCBIfam" id="TIGR00112">
    <property type="entry name" value="proC"/>
    <property type="match status" value="1"/>
</dbReference>
<comment type="function">
    <text evidence="2">Catalyzes the reduction of 1-pyrroline-5-carboxylate (PCA) to L-proline.</text>
</comment>
<name>A0ABS2N371_9BACI</name>
<evidence type="ECO:0000313" key="6">
    <source>
        <dbReference type="EMBL" id="MBM7572498.1"/>
    </source>
</evidence>
<keyword evidence="7" id="KW-1185">Reference proteome</keyword>
<keyword evidence="2" id="KW-0521">NADP</keyword>
<dbReference type="InterPro" id="IPR008927">
    <property type="entry name" value="6-PGluconate_DH-like_C_sf"/>
</dbReference>
<evidence type="ECO:0000256" key="3">
    <source>
        <dbReference type="NCBIfam" id="TIGR00112"/>
    </source>
</evidence>
<comment type="catalytic activity">
    <reaction evidence="2">
        <text>L-proline + NADP(+) = (S)-1-pyrroline-5-carboxylate + NADPH + 2 H(+)</text>
        <dbReference type="Rhea" id="RHEA:14109"/>
        <dbReference type="ChEBI" id="CHEBI:15378"/>
        <dbReference type="ChEBI" id="CHEBI:17388"/>
        <dbReference type="ChEBI" id="CHEBI:57783"/>
        <dbReference type="ChEBI" id="CHEBI:58349"/>
        <dbReference type="ChEBI" id="CHEBI:60039"/>
        <dbReference type="EC" id="1.5.1.2"/>
    </reaction>
</comment>
<dbReference type="InterPro" id="IPR029036">
    <property type="entry name" value="P5CR_dimer"/>
</dbReference>
<dbReference type="GO" id="GO:0004735">
    <property type="term" value="F:pyrroline-5-carboxylate reductase activity"/>
    <property type="evidence" value="ECO:0007669"/>
    <property type="project" value="UniProtKB-EC"/>
</dbReference>
<keyword evidence="2" id="KW-0641">Proline biosynthesis</keyword>
<evidence type="ECO:0000259" key="4">
    <source>
        <dbReference type="Pfam" id="PF03807"/>
    </source>
</evidence>
<comment type="caution">
    <text evidence="6">The sequence shown here is derived from an EMBL/GenBank/DDBJ whole genome shotgun (WGS) entry which is preliminary data.</text>
</comment>
<dbReference type="SUPFAM" id="SSF51735">
    <property type="entry name" value="NAD(P)-binding Rossmann-fold domains"/>
    <property type="match status" value="1"/>
</dbReference>
<dbReference type="Pfam" id="PF03807">
    <property type="entry name" value="F420_oxidored"/>
    <property type="match status" value="1"/>
</dbReference>
<evidence type="ECO:0000256" key="2">
    <source>
        <dbReference type="HAMAP-Rule" id="MF_01925"/>
    </source>
</evidence>
<dbReference type="PANTHER" id="PTHR11645:SF49">
    <property type="entry name" value="PYRROLINE-5-CARBOXYLATE REDUCTASE 1"/>
    <property type="match status" value="1"/>
</dbReference>
<gene>
    <name evidence="2" type="primary">proC</name>
    <name evidence="6" type="ORF">JOC48_003026</name>
</gene>
<evidence type="ECO:0000313" key="7">
    <source>
        <dbReference type="Proteomes" id="UP001296943"/>
    </source>
</evidence>
<dbReference type="HAMAP" id="MF_01925">
    <property type="entry name" value="P5C_reductase"/>
    <property type="match status" value="1"/>
</dbReference>
<dbReference type="RefSeq" id="WP_204500937.1">
    <property type="nucleotide sequence ID" value="NZ_JAFBDR010000018.1"/>
</dbReference>
<feature type="domain" description="Pyrroline-5-carboxylate reductase catalytic N-terminal" evidence="4">
    <location>
        <begin position="4"/>
        <end position="100"/>
    </location>
</feature>
<dbReference type="SUPFAM" id="SSF48179">
    <property type="entry name" value="6-phosphogluconate dehydrogenase C-terminal domain-like"/>
    <property type="match status" value="1"/>
</dbReference>
<reference evidence="6 7" key="1">
    <citation type="submission" date="2021-01" db="EMBL/GenBank/DDBJ databases">
        <title>Genomic Encyclopedia of Type Strains, Phase IV (KMG-IV): sequencing the most valuable type-strain genomes for metagenomic binning, comparative biology and taxonomic classification.</title>
        <authorList>
            <person name="Goeker M."/>
        </authorList>
    </citation>
    <scope>NUCLEOTIDE SEQUENCE [LARGE SCALE GENOMIC DNA]</scope>
    <source>
        <strain evidence="6 7">DSM 23711</strain>
    </source>
</reference>
<proteinExistence type="inferred from homology"/>
<comment type="similarity">
    <text evidence="1 2">Belongs to the pyrroline-5-carboxylate reductase family.</text>
</comment>
<dbReference type="PIRSF" id="PIRSF000193">
    <property type="entry name" value="Pyrrol-5-carb_rd"/>
    <property type="match status" value="1"/>
</dbReference>
<dbReference type="EMBL" id="JAFBDR010000018">
    <property type="protein sequence ID" value="MBM7572498.1"/>
    <property type="molecule type" value="Genomic_DNA"/>
</dbReference>
<comment type="catalytic activity">
    <reaction evidence="2">
        <text>L-proline + NAD(+) = (S)-1-pyrroline-5-carboxylate + NADH + 2 H(+)</text>
        <dbReference type="Rhea" id="RHEA:14105"/>
        <dbReference type="ChEBI" id="CHEBI:15378"/>
        <dbReference type="ChEBI" id="CHEBI:17388"/>
        <dbReference type="ChEBI" id="CHEBI:57540"/>
        <dbReference type="ChEBI" id="CHEBI:57945"/>
        <dbReference type="ChEBI" id="CHEBI:60039"/>
        <dbReference type="EC" id="1.5.1.2"/>
    </reaction>
</comment>
<dbReference type="EC" id="1.5.1.2" evidence="2 3"/>
<sequence length="273" mass="29382">MIQKIAFVGAGSMAEAIIAGIVEKKFLKPEQINVTNKSSKDKLDRLHQKYGVVGSANKEAVIKDADVIVLSMKPKDVTESLKEIKAYIKPEQLVVSILAGVPTDYISQELNSATPVVRTMPNTSATIGYSATAIAAGSFANEYHVSKIVQLFETIGTTTVVEEEDLHAVTAISGSGPAYIYYLVEAMEEAAKEAGLDRPVAKELIVQTLVGAAEMLKTTKEEPSELRRRITSPGGTTQAGIETLASYDYQEAIKACVKKAANRSKELGKPFQS</sequence>
<dbReference type="InterPro" id="IPR000304">
    <property type="entry name" value="Pyrroline-COOH_reductase"/>
</dbReference>